<accession>A0A1H6T825</accession>
<protein>
    <recommendedName>
        <fullName evidence="4">KaiC-like domain-containing protein</fullName>
    </recommendedName>
</protein>
<dbReference type="OrthoDB" id="109251at2157"/>
<feature type="compositionally biased region" description="Polar residues" evidence="1">
    <location>
        <begin position="80"/>
        <end position="89"/>
    </location>
</feature>
<dbReference type="Pfam" id="PF24336">
    <property type="entry name" value="DUF7504"/>
    <property type="match status" value="1"/>
</dbReference>
<feature type="compositionally biased region" description="Low complexity" evidence="1">
    <location>
        <begin position="142"/>
        <end position="151"/>
    </location>
</feature>
<dbReference type="Proteomes" id="UP000198888">
    <property type="component" value="Unassembled WGS sequence"/>
</dbReference>
<gene>
    <name evidence="2" type="ORF">SAMN05444271_107108</name>
</gene>
<dbReference type="RefSeq" id="WP_089671699.1">
    <property type="nucleotide sequence ID" value="NZ_CP024845.1"/>
</dbReference>
<feature type="compositionally biased region" description="Basic and acidic residues" evidence="1">
    <location>
        <begin position="131"/>
        <end position="141"/>
    </location>
</feature>
<dbReference type="STRING" id="1073996.SAMN05444271_107108"/>
<dbReference type="InterPro" id="IPR055927">
    <property type="entry name" value="DUF7504"/>
</dbReference>
<dbReference type="KEGG" id="hae:halTADL_0874"/>
<feature type="compositionally biased region" description="Low complexity" evidence="1">
    <location>
        <begin position="40"/>
        <end position="79"/>
    </location>
</feature>
<dbReference type="AlphaFoldDB" id="A0A1H6T825"/>
<sequence length="468" mass="49076">MTDDSQTDAETADGAVADEESTDDSRIDEFLERIEDDQQPESISPESSGGISAPSDSTPSEPSDSAPSEPSDSAPSEPSNVSPSQTDTDGSQKRGRLWDSFSADRAADAEPTPSDPATESPQDPAVDVDEWTARDETHESTPPDSTAAASASPPPTAEPAADPDAKPAAEPDEKSATTDADESNGRSSFRTILERISHRIGSVGSSSAAEDAEAAEAASTAGSTEASTSDAGAATRTTPNAESATRGANGGRSTGSTRSDTIDEILNNIDLFGRATSSSQVLLLSPTAHSITNDIYSRFLLPTDGAGQNILYVSATQSATDQLAAARNIPDWREGNTAVIEVGQSTLSPGRPGTGADVTKQLDIYKQISNLKHLAKLGINISHIVSKWDNSRRPTVVGVHTLSAIQQYVGNETMFQFLFTLKGQLNSMGVMGFYHMDPAVHTENEISTIQSAFDLVIKVSSDGSVDIL</sequence>
<accession>A0A2H4PZW8</accession>
<feature type="compositionally biased region" description="Acidic residues" evidence="1">
    <location>
        <begin position="1"/>
        <end position="22"/>
    </location>
</feature>
<evidence type="ECO:0000256" key="1">
    <source>
        <dbReference type="SAM" id="MobiDB-lite"/>
    </source>
</evidence>
<feature type="region of interest" description="Disordered" evidence="1">
    <location>
        <begin position="1"/>
        <end position="187"/>
    </location>
</feature>
<evidence type="ECO:0008006" key="4">
    <source>
        <dbReference type="Google" id="ProtNLM"/>
    </source>
</evidence>
<proteinExistence type="predicted"/>
<feature type="compositionally biased region" description="Low complexity" evidence="1">
    <location>
        <begin position="201"/>
        <end position="235"/>
    </location>
</feature>
<name>A0A1H6T825_9EURY</name>
<feature type="compositionally biased region" description="Basic and acidic residues" evidence="1">
    <location>
        <begin position="163"/>
        <end position="176"/>
    </location>
</feature>
<keyword evidence="3" id="KW-1185">Reference proteome</keyword>
<feature type="compositionally biased region" description="Basic and acidic residues" evidence="1">
    <location>
        <begin position="23"/>
        <end position="33"/>
    </location>
</feature>
<organism evidence="2 3">
    <name type="scientific">Halohasta litchfieldiae</name>
    <dbReference type="NCBI Taxonomy" id="1073996"/>
    <lineage>
        <taxon>Archaea</taxon>
        <taxon>Methanobacteriati</taxon>
        <taxon>Methanobacteriota</taxon>
        <taxon>Stenosarchaea group</taxon>
        <taxon>Halobacteria</taxon>
        <taxon>Halobacteriales</taxon>
        <taxon>Haloferacaceae</taxon>
        <taxon>Halohasta</taxon>
    </lineage>
</organism>
<feature type="region of interest" description="Disordered" evidence="1">
    <location>
        <begin position="201"/>
        <end position="259"/>
    </location>
</feature>
<dbReference type="GeneID" id="35001687"/>
<dbReference type="EMBL" id="FNYR01000007">
    <property type="protein sequence ID" value="SEI76253.1"/>
    <property type="molecule type" value="Genomic_DNA"/>
</dbReference>
<evidence type="ECO:0000313" key="3">
    <source>
        <dbReference type="Proteomes" id="UP000198888"/>
    </source>
</evidence>
<evidence type="ECO:0000313" key="2">
    <source>
        <dbReference type="EMBL" id="SEI76253.1"/>
    </source>
</evidence>
<reference evidence="2 3" key="1">
    <citation type="submission" date="2016-10" db="EMBL/GenBank/DDBJ databases">
        <authorList>
            <person name="de Groot N.N."/>
        </authorList>
    </citation>
    <scope>NUCLEOTIDE SEQUENCE [LARGE SCALE GENOMIC DNA]</scope>
    <source>
        <strain evidence="2 3">DSM 22187</strain>
    </source>
</reference>